<keyword evidence="8" id="KW-0406">Ion transport</keyword>
<comment type="similarity">
    <text evidence="2">Belongs to the ATPase A chain family.</text>
</comment>
<dbReference type="Gene3D" id="1.20.120.220">
    <property type="entry name" value="ATP synthase, F0 complex, subunit A"/>
    <property type="match status" value="1"/>
</dbReference>
<dbReference type="GO" id="GO:0005743">
    <property type="term" value="C:mitochondrial inner membrane"/>
    <property type="evidence" value="ECO:0007669"/>
    <property type="project" value="UniProtKB-SubCell"/>
</dbReference>
<feature type="transmembrane region" description="Helical" evidence="12">
    <location>
        <begin position="40"/>
        <end position="59"/>
    </location>
</feature>
<proteinExistence type="inferred from homology"/>
<evidence type="ECO:0000313" key="13">
    <source>
        <dbReference type="EMBL" id="AKC99401.1"/>
    </source>
</evidence>
<protein>
    <recommendedName>
        <fullName evidence="11">ATP synthase subunit a</fullName>
    </recommendedName>
</protein>
<dbReference type="PANTHER" id="PTHR11410">
    <property type="entry name" value="ATP SYNTHASE SUBUNIT A"/>
    <property type="match status" value="1"/>
</dbReference>
<dbReference type="SUPFAM" id="SSF81336">
    <property type="entry name" value="F1F0 ATP synthase subunit A"/>
    <property type="match status" value="1"/>
</dbReference>
<dbReference type="InterPro" id="IPR023011">
    <property type="entry name" value="ATP_synth_F0_asu_AS"/>
</dbReference>
<dbReference type="InterPro" id="IPR035908">
    <property type="entry name" value="F0_ATP_A_sf"/>
</dbReference>
<gene>
    <name evidence="13" type="primary">atp6</name>
</gene>
<dbReference type="GO" id="GO:0045259">
    <property type="term" value="C:proton-transporting ATP synthase complex"/>
    <property type="evidence" value="ECO:0007669"/>
    <property type="project" value="UniProtKB-KW"/>
</dbReference>
<dbReference type="NCBIfam" id="TIGR01131">
    <property type="entry name" value="ATP_synt_6_or_A"/>
    <property type="match status" value="1"/>
</dbReference>
<organism evidence="13">
    <name type="scientific">Obama sp. MAP-2014</name>
    <dbReference type="NCBI Taxonomy" id="1520506"/>
    <lineage>
        <taxon>Eukaryota</taxon>
        <taxon>Metazoa</taxon>
        <taxon>Spiralia</taxon>
        <taxon>Lophotrochozoa</taxon>
        <taxon>Platyhelminthes</taxon>
        <taxon>Rhabditophora</taxon>
        <taxon>Seriata</taxon>
        <taxon>Tricladida</taxon>
        <taxon>Continenticola</taxon>
        <taxon>Geoplanoidea</taxon>
        <taxon>Geoplanidae</taxon>
        <taxon>Geoplaninae</taxon>
        <taxon>Obama</taxon>
    </lineage>
</organism>
<keyword evidence="9 12" id="KW-0472">Membrane</keyword>
<dbReference type="PROSITE" id="PS00449">
    <property type="entry name" value="ATPASE_A"/>
    <property type="match status" value="1"/>
</dbReference>
<keyword evidence="10" id="KW-0066">ATP synthesis</keyword>
<sequence length="224" mass="26321">LILNLFSSVEFYNSNMLFFNLVNFSWVISFILFSNIILRYFSVSSYIGYFLNVFYKFVWVSFLNIHYFLLNIIFIIFSFVIFQNFLGLYPYTFSITSHIFFNFIIAFSIWVTIIILSLFQDPIAFFCHLVPSGCPIFLSFFLSVIEGVSILIRSVTLSLRLSVNISTGHIFLALLSTLMFFSSSLVNIFIIILISFYFLYEYFVSLIQGLVFSLLMVKYFEELY</sequence>
<evidence type="ECO:0000256" key="1">
    <source>
        <dbReference type="ARBA" id="ARBA00004141"/>
    </source>
</evidence>
<dbReference type="EMBL" id="KP208777">
    <property type="protein sequence ID" value="AKC99401.1"/>
    <property type="molecule type" value="Genomic_DNA"/>
</dbReference>
<keyword evidence="7 12" id="KW-1133">Transmembrane helix</keyword>
<dbReference type="GO" id="GO:0046933">
    <property type="term" value="F:proton-transporting ATP synthase activity, rotational mechanism"/>
    <property type="evidence" value="ECO:0007669"/>
    <property type="project" value="TreeGrafter"/>
</dbReference>
<evidence type="ECO:0000256" key="2">
    <source>
        <dbReference type="ARBA" id="ARBA00006810"/>
    </source>
</evidence>
<dbReference type="PANTHER" id="PTHR11410:SF0">
    <property type="entry name" value="ATP SYNTHASE SUBUNIT A"/>
    <property type="match status" value="1"/>
</dbReference>
<accession>A0A0E3UVH6</accession>
<keyword evidence="6" id="KW-0375">Hydrogen ion transport</keyword>
<evidence type="ECO:0000256" key="11">
    <source>
        <dbReference type="RuleBase" id="RU004450"/>
    </source>
</evidence>
<feature type="transmembrane region" description="Helical" evidence="12">
    <location>
        <begin position="65"/>
        <end position="87"/>
    </location>
</feature>
<dbReference type="InterPro" id="IPR000568">
    <property type="entry name" value="ATP_synth_F0_asu"/>
</dbReference>
<feature type="transmembrane region" description="Helical" evidence="12">
    <location>
        <begin position="139"/>
        <end position="159"/>
    </location>
</feature>
<evidence type="ECO:0000256" key="5">
    <source>
        <dbReference type="ARBA" id="ARBA00022692"/>
    </source>
</evidence>
<evidence type="ECO:0000256" key="9">
    <source>
        <dbReference type="ARBA" id="ARBA00023136"/>
    </source>
</evidence>
<evidence type="ECO:0000256" key="8">
    <source>
        <dbReference type="ARBA" id="ARBA00023065"/>
    </source>
</evidence>
<dbReference type="PRINTS" id="PR00123">
    <property type="entry name" value="ATPASEA"/>
</dbReference>
<evidence type="ECO:0000256" key="4">
    <source>
        <dbReference type="ARBA" id="ARBA00022547"/>
    </source>
</evidence>
<evidence type="ECO:0000256" key="3">
    <source>
        <dbReference type="ARBA" id="ARBA00022448"/>
    </source>
</evidence>
<reference evidence="13" key="1">
    <citation type="journal article" date="2015" name="PLoS ONE">
        <title>Evolutionary analysis of mitogenomes from parasitic and free-living flatworms.</title>
        <authorList>
            <person name="Sola E."/>
            <person name="Alvarez-Presas M."/>
            <person name="Frias-Lopez C."/>
            <person name="Littlewood D.T."/>
            <person name="Rozas J."/>
            <person name="Riutort M."/>
        </authorList>
    </citation>
    <scope>NUCLEOTIDE SEQUENCE</scope>
</reference>
<geneLocation type="mitochondrion" evidence="13"/>
<feature type="transmembrane region" description="Helical" evidence="12">
    <location>
        <begin position="202"/>
        <end position="220"/>
    </location>
</feature>
<comment type="subcellular location">
    <subcellularLocation>
        <location evidence="1">Membrane</location>
        <topology evidence="1">Multi-pass membrane protein</topology>
    </subcellularLocation>
    <subcellularLocation>
        <location evidence="11">Mitochondrion inner membrane</location>
        <topology evidence="11">Multi-pass membrane protein</topology>
    </subcellularLocation>
</comment>
<keyword evidence="3" id="KW-0813">Transport</keyword>
<feature type="transmembrane region" description="Helical" evidence="12">
    <location>
        <begin position="99"/>
        <end position="119"/>
    </location>
</feature>
<feature type="transmembrane region" description="Helical" evidence="12">
    <location>
        <begin position="171"/>
        <end position="196"/>
    </location>
</feature>
<evidence type="ECO:0000256" key="12">
    <source>
        <dbReference type="SAM" id="Phobius"/>
    </source>
</evidence>
<keyword evidence="5 12" id="KW-0812">Transmembrane</keyword>
<keyword evidence="4" id="KW-0138">CF(0)</keyword>
<dbReference type="InterPro" id="IPR045083">
    <property type="entry name" value="ATP_synth_F0_asu_bact/mt"/>
</dbReference>
<dbReference type="Pfam" id="PF00119">
    <property type="entry name" value="ATP-synt_A"/>
    <property type="match status" value="1"/>
</dbReference>
<dbReference type="AlphaFoldDB" id="A0A0E3UVH6"/>
<keyword evidence="13" id="KW-0496">Mitochondrion</keyword>
<feature type="non-terminal residue" evidence="13">
    <location>
        <position position="1"/>
    </location>
</feature>
<evidence type="ECO:0000256" key="7">
    <source>
        <dbReference type="ARBA" id="ARBA00022989"/>
    </source>
</evidence>
<name>A0A0E3UVH6_9PLAT</name>
<evidence type="ECO:0000256" key="6">
    <source>
        <dbReference type="ARBA" id="ARBA00022781"/>
    </source>
</evidence>
<evidence type="ECO:0000256" key="10">
    <source>
        <dbReference type="ARBA" id="ARBA00023310"/>
    </source>
</evidence>
<feature type="transmembrane region" description="Helical" evidence="12">
    <location>
        <begin position="12"/>
        <end position="33"/>
    </location>
</feature>
<dbReference type="CDD" id="cd00310">
    <property type="entry name" value="ATP-synt_Fo_a_6"/>
    <property type="match status" value="1"/>
</dbReference>